<keyword evidence="2" id="KW-1185">Reference proteome</keyword>
<comment type="caution">
    <text evidence="1">The sequence shown here is derived from an EMBL/GenBank/DDBJ whole genome shotgun (WGS) entry which is preliminary data.</text>
</comment>
<dbReference type="AlphaFoldDB" id="A0A9P9JQ58"/>
<organism evidence="1 2">
    <name type="scientific">Fusarium redolens</name>
    <dbReference type="NCBI Taxonomy" id="48865"/>
    <lineage>
        <taxon>Eukaryota</taxon>
        <taxon>Fungi</taxon>
        <taxon>Dikarya</taxon>
        <taxon>Ascomycota</taxon>
        <taxon>Pezizomycotina</taxon>
        <taxon>Sordariomycetes</taxon>
        <taxon>Hypocreomycetidae</taxon>
        <taxon>Hypocreales</taxon>
        <taxon>Nectriaceae</taxon>
        <taxon>Fusarium</taxon>
        <taxon>Fusarium redolens species complex</taxon>
    </lineage>
</organism>
<dbReference type="RefSeq" id="XP_046041294.1">
    <property type="nucleotide sequence ID" value="XM_046196488.1"/>
</dbReference>
<dbReference type="Gene3D" id="3.40.50.2000">
    <property type="entry name" value="Glycogen Phosphorylase B"/>
    <property type="match status" value="1"/>
</dbReference>
<gene>
    <name evidence="1" type="ORF">BKA55DRAFT_600149</name>
</gene>
<protein>
    <recommendedName>
        <fullName evidence="3">Glycosyltransferase</fullName>
    </recommendedName>
</protein>
<name>A0A9P9JQ58_FUSRE</name>
<reference evidence="1" key="1">
    <citation type="journal article" date="2021" name="Nat. Commun.">
        <title>Genetic determinants of endophytism in the Arabidopsis root mycobiome.</title>
        <authorList>
            <person name="Mesny F."/>
            <person name="Miyauchi S."/>
            <person name="Thiergart T."/>
            <person name="Pickel B."/>
            <person name="Atanasova L."/>
            <person name="Karlsson M."/>
            <person name="Huettel B."/>
            <person name="Barry K.W."/>
            <person name="Haridas S."/>
            <person name="Chen C."/>
            <person name="Bauer D."/>
            <person name="Andreopoulos W."/>
            <person name="Pangilinan J."/>
            <person name="LaButti K."/>
            <person name="Riley R."/>
            <person name="Lipzen A."/>
            <person name="Clum A."/>
            <person name="Drula E."/>
            <person name="Henrissat B."/>
            <person name="Kohler A."/>
            <person name="Grigoriev I.V."/>
            <person name="Martin F.M."/>
            <person name="Hacquard S."/>
        </authorList>
    </citation>
    <scope>NUCLEOTIDE SEQUENCE</scope>
    <source>
        <strain evidence="1">MPI-CAGE-AT-0023</strain>
    </source>
</reference>
<sequence length="351" mass="38723">MNSSGEHDPRVCTKVLHMRLEHGKPGVDVKVQELCMDDGVETSALDSEAFDAASGGKVDSPNQLARMSAERFSPTHIISNDALSIKASLASELSHLAMSRIVVVHTVEQHPFGPFAGGVPGHSSTTREADLVQQLDGICGVPEAIEKYALDHGQFQTRFLVHNPWTYLVGKDHEMPDRLFNWDKKFIGMINPCPVKGSSIYVSLARTCSQFDFLAYMSWGADDATVEQMGDLPNVTTRPCCVKEEDLWRDIKAWGMVVVEAHLRGIPVVPSNAGALSGSMLGLDYIIGVDPISGKRDESGRYIVPEKDVGPWVMAITKLMQDRSEYERQSLKYNNEADIETWLMACGQTQI</sequence>
<dbReference type="EMBL" id="JAGMUX010000034">
    <property type="protein sequence ID" value="KAH7207919.1"/>
    <property type="molecule type" value="Genomic_DNA"/>
</dbReference>
<evidence type="ECO:0000313" key="2">
    <source>
        <dbReference type="Proteomes" id="UP000720189"/>
    </source>
</evidence>
<proteinExistence type="predicted"/>
<accession>A0A9P9JQ58</accession>
<dbReference type="OrthoDB" id="512920at2759"/>
<evidence type="ECO:0000313" key="1">
    <source>
        <dbReference type="EMBL" id="KAH7207919.1"/>
    </source>
</evidence>
<dbReference type="GeneID" id="70226442"/>
<dbReference type="Proteomes" id="UP000720189">
    <property type="component" value="Unassembled WGS sequence"/>
</dbReference>
<evidence type="ECO:0008006" key="3">
    <source>
        <dbReference type="Google" id="ProtNLM"/>
    </source>
</evidence>